<dbReference type="RefSeq" id="WP_208500730.1">
    <property type="nucleotide sequence ID" value="NZ_JAGFOA010000002.1"/>
</dbReference>
<dbReference type="PROSITE" id="PS50932">
    <property type="entry name" value="HTH_LACI_2"/>
    <property type="match status" value="1"/>
</dbReference>
<organism evidence="5 6">
    <name type="scientific">Microbacterium stercoris</name>
    <dbReference type="NCBI Taxonomy" id="2820289"/>
    <lineage>
        <taxon>Bacteria</taxon>
        <taxon>Bacillati</taxon>
        <taxon>Actinomycetota</taxon>
        <taxon>Actinomycetes</taxon>
        <taxon>Micrococcales</taxon>
        <taxon>Microbacteriaceae</taxon>
        <taxon>Microbacterium</taxon>
    </lineage>
</organism>
<feature type="domain" description="HTH lacI-type" evidence="4">
    <location>
        <begin position="10"/>
        <end position="64"/>
    </location>
</feature>
<dbReference type="Proteomes" id="UP000680132">
    <property type="component" value="Unassembled WGS sequence"/>
</dbReference>
<dbReference type="Pfam" id="PF13377">
    <property type="entry name" value="Peripla_BP_3"/>
    <property type="match status" value="1"/>
</dbReference>
<keyword evidence="1" id="KW-0805">Transcription regulation</keyword>
<dbReference type="InterPro" id="IPR028082">
    <property type="entry name" value="Peripla_BP_I"/>
</dbReference>
<dbReference type="CDD" id="cd06267">
    <property type="entry name" value="PBP1_LacI_sugar_binding-like"/>
    <property type="match status" value="1"/>
</dbReference>
<gene>
    <name evidence="5" type="ORF">J5V96_04230</name>
</gene>
<dbReference type="GO" id="GO:0003700">
    <property type="term" value="F:DNA-binding transcription factor activity"/>
    <property type="evidence" value="ECO:0007669"/>
    <property type="project" value="TreeGrafter"/>
</dbReference>
<keyword evidence="3" id="KW-0804">Transcription</keyword>
<reference evidence="5" key="1">
    <citation type="submission" date="2021-03" db="EMBL/GenBank/DDBJ databases">
        <title>Microbacterium sp. nov., a novel actinobacterium isolated from cow dung.</title>
        <authorList>
            <person name="Zhang L."/>
        </authorList>
    </citation>
    <scope>NUCLEOTIDE SEQUENCE</scope>
    <source>
        <strain evidence="5">NEAU-LLB</strain>
    </source>
</reference>
<name>A0A939TWJ3_9MICO</name>
<dbReference type="PANTHER" id="PTHR30146:SF109">
    <property type="entry name" value="HTH-TYPE TRANSCRIPTIONAL REGULATOR GALS"/>
    <property type="match status" value="1"/>
</dbReference>
<evidence type="ECO:0000259" key="4">
    <source>
        <dbReference type="PROSITE" id="PS50932"/>
    </source>
</evidence>
<accession>A0A939TWJ3</accession>
<comment type="caution">
    <text evidence="5">The sequence shown here is derived from an EMBL/GenBank/DDBJ whole genome shotgun (WGS) entry which is preliminary data.</text>
</comment>
<evidence type="ECO:0000256" key="3">
    <source>
        <dbReference type="ARBA" id="ARBA00023163"/>
    </source>
</evidence>
<dbReference type="EMBL" id="JAGFOA010000002">
    <property type="protein sequence ID" value="MBO3662717.1"/>
    <property type="molecule type" value="Genomic_DNA"/>
</dbReference>
<dbReference type="SUPFAM" id="SSF47413">
    <property type="entry name" value="lambda repressor-like DNA-binding domains"/>
    <property type="match status" value="1"/>
</dbReference>
<sequence length="334" mass="34975">MTRPAQHTRPTIDDVARLAGVSRATTSRALNGQPGASAAARERVAHAVAQLGYRADAAARELASGRRRTIDLVVYTCEDDIAWLGADPYYGRIMAGLLPALDREGLPLHIRRVDPADAPAQIDAIARQVTAGAVLVSVPAELATRFVRRTRGPVVTLTPAGVVAPTVSADNRGGARAAIAHLHALGRRRIAAVHGPESNACAAARRLGHHDAAAELGIEIVEAEGFFDREGGYRATTALLEAHPDLDALFVAQDLMGAGALQALTDRGRRVPQDVALIGFDDSIAASVANPPLTTIRQPVEEMAATAIDALLSGSALPGWTASFTCDLVQRASA</sequence>
<evidence type="ECO:0000313" key="6">
    <source>
        <dbReference type="Proteomes" id="UP000680132"/>
    </source>
</evidence>
<evidence type="ECO:0000256" key="2">
    <source>
        <dbReference type="ARBA" id="ARBA00023125"/>
    </source>
</evidence>
<dbReference type="SMART" id="SM00354">
    <property type="entry name" value="HTH_LACI"/>
    <property type="match status" value="1"/>
</dbReference>
<dbReference type="InterPro" id="IPR046335">
    <property type="entry name" value="LacI/GalR-like_sensor"/>
</dbReference>
<dbReference type="InterPro" id="IPR010982">
    <property type="entry name" value="Lambda_DNA-bd_dom_sf"/>
</dbReference>
<dbReference type="PANTHER" id="PTHR30146">
    <property type="entry name" value="LACI-RELATED TRANSCRIPTIONAL REPRESSOR"/>
    <property type="match status" value="1"/>
</dbReference>
<dbReference type="Gene3D" id="3.40.50.2300">
    <property type="match status" value="2"/>
</dbReference>
<evidence type="ECO:0000256" key="1">
    <source>
        <dbReference type="ARBA" id="ARBA00023015"/>
    </source>
</evidence>
<dbReference type="GO" id="GO:0000976">
    <property type="term" value="F:transcription cis-regulatory region binding"/>
    <property type="evidence" value="ECO:0007669"/>
    <property type="project" value="TreeGrafter"/>
</dbReference>
<dbReference type="Gene3D" id="1.10.260.40">
    <property type="entry name" value="lambda repressor-like DNA-binding domains"/>
    <property type="match status" value="1"/>
</dbReference>
<dbReference type="InterPro" id="IPR000843">
    <property type="entry name" value="HTH_LacI"/>
</dbReference>
<protein>
    <submittedName>
        <fullName evidence="5">LacI family DNA-binding transcriptional regulator</fullName>
    </submittedName>
</protein>
<evidence type="ECO:0000313" key="5">
    <source>
        <dbReference type="EMBL" id="MBO3662717.1"/>
    </source>
</evidence>
<keyword evidence="2 5" id="KW-0238">DNA-binding</keyword>
<dbReference type="CDD" id="cd01392">
    <property type="entry name" value="HTH_LacI"/>
    <property type="match status" value="1"/>
</dbReference>
<dbReference type="AlphaFoldDB" id="A0A939TWJ3"/>
<dbReference type="PRINTS" id="PR00036">
    <property type="entry name" value="HTHLACI"/>
</dbReference>
<proteinExistence type="predicted"/>
<dbReference type="Pfam" id="PF00356">
    <property type="entry name" value="LacI"/>
    <property type="match status" value="1"/>
</dbReference>
<keyword evidence="6" id="KW-1185">Reference proteome</keyword>
<dbReference type="SUPFAM" id="SSF53822">
    <property type="entry name" value="Periplasmic binding protein-like I"/>
    <property type="match status" value="1"/>
</dbReference>